<proteinExistence type="predicted"/>
<sequence>MKDVIIVGGGLAGLTAAHALAKQGIAVQVLERRPYIGGRAYSYEHPALNEVIDCQHVMLGCCTNLVALCKAAGLADKIRWYDDLTFLEPGGRASRIGPSGLPAPGHNSLSFLKAPMLGFADKAAIVRGLLQFLRGYPTDDTESFASWLKRTGQTERAIKHFWAPVIIGALNDRFENCSLKYAGQVFHESFLKASTAGRLGIPMMPLSDFYGEVARAAEEQGAEFVLRASVENISGDSATGFTLQTTAGVFQARQVIVALPFEQAVKLLPELTSTITHFVHAPITTVHLWWENEITDLDHAVLLDTTIEWIFHKSRIRGYDASRGSYTELVISASHRQLKQERDEIIQSAINELALFFPKAKTARLLKTGVLKEARATFSVLPGLDRYRPAQGESGRPGIFLAGDWTKTGWPSTMEGAVRSGLLAASSITERVNLEPDLPADGIMPWILGNF</sequence>
<keyword evidence="6" id="KW-1185">Reference proteome</keyword>
<dbReference type="OrthoDB" id="9814556at2"/>
<dbReference type="NCBIfam" id="TIGR03467">
    <property type="entry name" value="HpnE"/>
    <property type="match status" value="1"/>
</dbReference>
<reference evidence="5 6" key="1">
    <citation type="submission" date="2019-08" db="EMBL/GenBank/DDBJ databases">
        <title>Complete genome sequence of Terriglobus albidus strain ORNL.</title>
        <authorList>
            <person name="Podar M."/>
        </authorList>
    </citation>
    <scope>NUCLEOTIDE SEQUENCE [LARGE SCALE GENOMIC DNA]</scope>
    <source>
        <strain evidence="5 6">ORNL</strain>
    </source>
</reference>
<protein>
    <submittedName>
        <fullName evidence="5">FAD-dependent oxidoreductase</fullName>
    </submittedName>
</protein>
<dbReference type="InterPro" id="IPR017830">
    <property type="entry name" value="SQase_HpnE"/>
</dbReference>
<dbReference type="InterPro" id="IPR002937">
    <property type="entry name" value="Amino_oxidase"/>
</dbReference>
<evidence type="ECO:0000259" key="4">
    <source>
        <dbReference type="Pfam" id="PF01593"/>
    </source>
</evidence>
<dbReference type="InterPro" id="IPR050464">
    <property type="entry name" value="Zeta_carotene_desat/Oxidored"/>
</dbReference>
<dbReference type="Gene3D" id="3.50.50.60">
    <property type="entry name" value="FAD/NAD(P)-binding domain"/>
    <property type="match status" value="1"/>
</dbReference>
<dbReference type="Pfam" id="PF01593">
    <property type="entry name" value="Amino_oxidase"/>
    <property type="match status" value="1"/>
</dbReference>
<dbReference type="KEGG" id="talb:FTW19_15730"/>
<dbReference type="RefSeq" id="WP_147648508.1">
    <property type="nucleotide sequence ID" value="NZ_CP042806.1"/>
</dbReference>
<dbReference type="InterPro" id="IPR001613">
    <property type="entry name" value="Flavin_amine_oxidase"/>
</dbReference>
<dbReference type="PRINTS" id="PR00757">
    <property type="entry name" value="AMINEOXDASEF"/>
</dbReference>
<evidence type="ECO:0000256" key="2">
    <source>
        <dbReference type="ARBA" id="ARBA00023002"/>
    </source>
</evidence>
<evidence type="ECO:0000256" key="1">
    <source>
        <dbReference type="ARBA" id="ARBA00001974"/>
    </source>
</evidence>
<feature type="binding site" evidence="3">
    <location>
        <position position="230"/>
    </location>
    <ligand>
        <name>FAD</name>
        <dbReference type="ChEBI" id="CHEBI:57692"/>
    </ligand>
</feature>
<evidence type="ECO:0000256" key="3">
    <source>
        <dbReference type="PIRSR" id="PIRSR601613-1"/>
    </source>
</evidence>
<gene>
    <name evidence="5" type="ORF">FTW19_15730</name>
</gene>
<feature type="domain" description="Amine oxidase" evidence="4">
    <location>
        <begin position="11"/>
        <end position="428"/>
    </location>
</feature>
<dbReference type="InterPro" id="IPR036188">
    <property type="entry name" value="FAD/NAD-bd_sf"/>
</dbReference>
<evidence type="ECO:0000313" key="5">
    <source>
        <dbReference type="EMBL" id="QEE29315.1"/>
    </source>
</evidence>
<dbReference type="SUPFAM" id="SSF51905">
    <property type="entry name" value="FAD/NAD(P)-binding domain"/>
    <property type="match status" value="1"/>
</dbReference>
<organism evidence="5 6">
    <name type="scientific">Terriglobus albidus</name>
    <dbReference type="NCBI Taxonomy" id="1592106"/>
    <lineage>
        <taxon>Bacteria</taxon>
        <taxon>Pseudomonadati</taxon>
        <taxon>Acidobacteriota</taxon>
        <taxon>Terriglobia</taxon>
        <taxon>Terriglobales</taxon>
        <taxon>Acidobacteriaceae</taxon>
        <taxon>Terriglobus</taxon>
    </lineage>
</organism>
<comment type="cofactor">
    <cofactor evidence="1">
        <name>FAD</name>
        <dbReference type="ChEBI" id="CHEBI:57692"/>
    </cofactor>
</comment>
<dbReference type="Proteomes" id="UP000321820">
    <property type="component" value="Chromosome"/>
</dbReference>
<dbReference type="EMBL" id="CP042806">
    <property type="protein sequence ID" value="QEE29315.1"/>
    <property type="molecule type" value="Genomic_DNA"/>
</dbReference>
<keyword evidence="2" id="KW-0560">Oxidoreductase</keyword>
<dbReference type="PANTHER" id="PTHR42923">
    <property type="entry name" value="PROTOPORPHYRINOGEN OXIDASE"/>
    <property type="match status" value="1"/>
</dbReference>
<accession>A0A5B9EDX9</accession>
<dbReference type="AlphaFoldDB" id="A0A5B9EDX9"/>
<dbReference type="PANTHER" id="PTHR42923:SF47">
    <property type="entry name" value="BLR3003 PROTEIN"/>
    <property type="match status" value="1"/>
</dbReference>
<name>A0A5B9EDX9_9BACT</name>
<dbReference type="GO" id="GO:0016491">
    <property type="term" value="F:oxidoreductase activity"/>
    <property type="evidence" value="ECO:0007669"/>
    <property type="project" value="UniProtKB-KW"/>
</dbReference>
<evidence type="ECO:0000313" key="6">
    <source>
        <dbReference type="Proteomes" id="UP000321820"/>
    </source>
</evidence>